<evidence type="ECO:0000256" key="8">
    <source>
        <dbReference type="ARBA" id="ARBA00022962"/>
    </source>
</evidence>
<name>D9PMN6_9ZZZZ</name>
<keyword evidence="7" id="KW-0479">Metal-binding</keyword>
<dbReference type="Gene3D" id="3.60.20.10">
    <property type="entry name" value="Glutamine Phosphoribosylpyrophosphate, subunit 1, domain 1"/>
    <property type="match status" value="1"/>
</dbReference>
<dbReference type="GO" id="GO:0051538">
    <property type="term" value="F:3 iron, 4 sulfur cluster binding"/>
    <property type="evidence" value="ECO:0007669"/>
    <property type="project" value="UniProtKB-KW"/>
</dbReference>
<keyword evidence="16" id="KW-0436">Ligase</keyword>
<evidence type="ECO:0000259" key="15">
    <source>
        <dbReference type="PROSITE" id="PS51278"/>
    </source>
</evidence>
<dbReference type="InterPro" id="IPR017932">
    <property type="entry name" value="GATase_2_dom"/>
</dbReference>
<comment type="cofactor">
    <cofactor evidence="2">
        <name>[3Fe-4S] cluster</name>
        <dbReference type="ChEBI" id="CHEBI:21137"/>
    </cofactor>
</comment>
<keyword evidence="6" id="KW-0288">FMN</keyword>
<dbReference type="InterPro" id="IPR029055">
    <property type="entry name" value="Ntn_hydrolases_N"/>
</dbReference>
<dbReference type="InterPro" id="IPR050711">
    <property type="entry name" value="ET-N_metabolism_enzyme"/>
</dbReference>
<dbReference type="GO" id="GO:0019676">
    <property type="term" value="P:ammonia assimilation cycle"/>
    <property type="evidence" value="ECO:0007669"/>
    <property type="project" value="TreeGrafter"/>
</dbReference>
<dbReference type="Pfam" id="PF00310">
    <property type="entry name" value="GATase_2"/>
    <property type="match status" value="1"/>
</dbReference>
<evidence type="ECO:0000256" key="10">
    <source>
        <dbReference type="ARBA" id="ARBA00023004"/>
    </source>
</evidence>
<dbReference type="AlphaFoldDB" id="D9PMN6"/>
<dbReference type="SUPFAM" id="SSF56235">
    <property type="entry name" value="N-terminal nucleophile aminohydrolases (Ntn hydrolases)"/>
    <property type="match status" value="1"/>
</dbReference>
<keyword evidence="5" id="KW-0285">Flavoprotein</keyword>
<organism evidence="16">
    <name type="scientific">sediment metagenome</name>
    <dbReference type="NCBI Taxonomy" id="749907"/>
    <lineage>
        <taxon>unclassified sequences</taxon>
        <taxon>metagenomes</taxon>
        <taxon>ecological metagenomes</taxon>
    </lineage>
</organism>
<sequence>MYRKEFEHENCGIGFVAHIKGKKSHSIIRQGLEVLENMTHRGAEGADKKTGDGAGMLIQVPRDFYLIQGYSLPPAGQFGTGLIFLPQNNDYAEKCREILLKIIAEEGINVIGFRDVPRNNKVIGEIARAAEPNIVQILLGADLRQDDLERKLYIIRKRTENIIRNSDIGQKNIFYIPSLSTKVLVYKGMLTSMQLRDYFLDLTDERMQSAIALVHSRFSTNTFPSWDLAQPFRVLGHNGEINTIKGNRFWMEARESILKSEALGDLNRLYPIIEPGKSDSASLDNVLEFLPDEWEIIALCNVGTYS</sequence>
<dbReference type="GO" id="GO:0016740">
    <property type="term" value="F:transferase activity"/>
    <property type="evidence" value="ECO:0007669"/>
    <property type="project" value="UniProtKB-KW"/>
</dbReference>
<evidence type="ECO:0000256" key="4">
    <source>
        <dbReference type="ARBA" id="ARBA00022605"/>
    </source>
</evidence>
<reference evidence="16" key="2">
    <citation type="journal article" date="2011" name="Microb. Ecol.">
        <title>Taxonomic and Functional Metagenomic Profiling of the Microbial Community in the Anoxic Sediment of a Sub-saline Shallow Lake (Laguna de Carrizo, Central Spain).</title>
        <authorList>
            <person name="Ferrer M."/>
            <person name="Guazzaroni M.E."/>
            <person name="Richter M."/>
            <person name="Garcia-Salamanca A."/>
            <person name="Yarza P."/>
            <person name="Suarez-Suarez A."/>
            <person name="Solano J."/>
            <person name="Alcaide M."/>
            <person name="van Dillewijn P."/>
            <person name="Molina-Henares M.A."/>
            <person name="Lopez-Cortes N."/>
            <person name="Al-Ramahi Y."/>
            <person name="Guerrero C."/>
            <person name="Acosta A."/>
            <person name="de Eugenio L.I."/>
            <person name="Martinez V."/>
            <person name="Marques S."/>
            <person name="Rojo F."/>
            <person name="Santero E."/>
            <person name="Genilloud O."/>
            <person name="Perez-Perez J."/>
            <person name="Rossello-Mora R."/>
            <person name="Ramos J.L."/>
        </authorList>
    </citation>
    <scope>NUCLEOTIDE SEQUENCE</scope>
</reference>
<protein>
    <submittedName>
        <fullName evidence="16">Protein containing Glutamine amidotransferase, class-II domain</fullName>
        <ecNumber evidence="16">6.3.5.4</ecNumber>
    </submittedName>
</protein>
<keyword evidence="8 16" id="KW-0315">Glutamine amidotransferase</keyword>
<evidence type="ECO:0000256" key="12">
    <source>
        <dbReference type="ARBA" id="ARBA00023164"/>
    </source>
</evidence>
<dbReference type="PANTHER" id="PTHR11938:SF133">
    <property type="entry name" value="GLUTAMATE SYNTHASE (NADH)"/>
    <property type="match status" value="1"/>
</dbReference>
<accession>D9PMN6</accession>
<comment type="pathway">
    <text evidence="14">Amino-acid biosynthesis.</text>
</comment>
<dbReference type="EMBL" id="ADZX01000855">
    <property type="protein sequence ID" value="EFK95181.1"/>
    <property type="molecule type" value="Genomic_DNA"/>
</dbReference>
<keyword evidence="12" id="KW-0314">Glutamate biosynthesis</keyword>
<dbReference type="PROSITE" id="PS51278">
    <property type="entry name" value="GATASE_TYPE_2"/>
    <property type="match status" value="1"/>
</dbReference>
<dbReference type="GO" id="GO:0004066">
    <property type="term" value="F:asparagine synthase (glutamine-hydrolyzing) activity"/>
    <property type="evidence" value="ECO:0007669"/>
    <property type="project" value="UniProtKB-EC"/>
</dbReference>
<dbReference type="PANTHER" id="PTHR11938">
    <property type="entry name" value="FAD NADPH DEHYDROGENASE/OXIDOREDUCTASE"/>
    <property type="match status" value="1"/>
</dbReference>
<comment type="cofactor">
    <cofactor evidence="1">
        <name>FMN</name>
        <dbReference type="ChEBI" id="CHEBI:58210"/>
    </cofactor>
</comment>
<keyword evidence="10" id="KW-0408">Iron</keyword>
<reference evidence="16" key="1">
    <citation type="submission" date="2010-07" db="EMBL/GenBank/DDBJ databases">
        <authorList>
            <consortium name="CONSOLIDER consortium CSD2007-00005"/>
            <person name="Guazzaroni M.-E."/>
            <person name="Richter M."/>
            <person name="Garcia-Salamanca A."/>
            <person name="Yarza P."/>
            <person name="Ferrer M."/>
        </authorList>
    </citation>
    <scope>NUCLEOTIDE SEQUENCE</scope>
</reference>
<evidence type="ECO:0000313" key="16">
    <source>
        <dbReference type="EMBL" id="EFK95181.1"/>
    </source>
</evidence>
<comment type="caution">
    <text evidence="16">The sequence shown here is derived from an EMBL/GenBank/DDBJ whole genome shotgun (WGS) entry which is preliminary data.</text>
</comment>
<evidence type="ECO:0000256" key="6">
    <source>
        <dbReference type="ARBA" id="ARBA00022643"/>
    </source>
</evidence>
<evidence type="ECO:0000256" key="13">
    <source>
        <dbReference type="ARBA" id="ARBA00023291"/>
    </source>
</evidence>
<evidence type="ECO:0000256" key="1">
    <source>
        <dbReference type="ARBA" id="ARBA00001917"/>
    </source>
</evidence>
<proteinExistence type="inferred from homology"/>
<evidence type="ECO:0000256" key="5">
    <source>
        <dbReference type="ARBA" id="ARBA00022630"/>
    </source>
</evidence>
<evidence type="ECO:0000256" key="14">
    <source>
        <dbReference type="ARBA" id="ARBA00029440"/>
    </source>
</evidence>
<evidence type="ECO:0000256" key="7">
    <source>
        <dbReference type="ARBA" id="ARBA00022723"/>
    </source>
</evidence>
<keyword evidence="4" id="KW-0028">Amino-acid biosynthesis</keyword>
<evidence type="ECO:0000256" key="9">
    <source>
        <dbReference type="ARBA" id="ARBA00023002"/>
    </source>
</evidence>
<keyword evidence="9" id="KW-0560">Oxidoreductase</keyword>
<evidence type="ECO:0000256" key="3">
    <source>
        <dbReference type="ARBA" id="ARBA00009716"/>
    </source>
</evidence>
<keyword evidence="11" id="KW-0411">Iron-sulfur</keyword>
<dbReference type="GO" id="GO:0015930">
    <property type="term" value="F:glutamate synthase activity"/>
    <property type="evidence" value="ECO:0007669"/>
    <property type="project" value="TreeGrafter"/>
</dbReference>
<evidence type="ECO:0000256" key="2">
    <source>
        <dbReference type="ARBA" id="ARBA00001927"/>
    </source>
</evidence>
<dbReference type="GO" id="GO:0006537">
    <property type="term" value="P:glutamate biosynthetic process"/>
    <property type="evidence" value="ECO:0007669"/>
    <property type="project" value="UniProtKB-KW"/>
</dbReference>
<dbReference type="EC" id="6.3.5.4" evidence="16"/>
<keyword evidence="16" id="KW-0808">Transferase</keyword>
<dbReference type="CDD" id="cd00713">
    <property type="entry name" value="GltS"/>
    <property type="match status" value="1"/>
</dbReference>
<comment type="similarity">
    <text evidence="3">Belongs to the glutamate synthase family.</text>
</comment>
<gene>
    <name evidence="16" type="ORF">LDC_2814</name>
</gene>
<keyword evidence="13" id="KW-0003">3Fe-4S</keyword>
<evidence type="ECO:0000256" key="11">
    <source>
        <dbReference type="ARBA" id="ARBA00023014"/>
    </source>
</evidence>
<dbReference type="GO" id="GO:0046872">
    <property type="term" value="F:metal ion binding"/>
    <property type="evidence" value="ECO:0007669"/>
    <property type="project" value="UniProtKB-KW"/>
</dbReference>
<feature type="domain" description="Glutamine amidotransferase type-2" evidence="15">
    <location>
        <begin position="11"/>
        <end position="306"/>
    </location>
</feature>